<dbReference type="Pfam" id="PF03181">
    <property type="entry name" value="BURP"/>
    <property type="match status" value="1"/>
</dbReference>
<evidence type="ECO:0000313" key="10">
    <source>
        <dbReference type="RefSeq" id="XP_027120612.1"/>
    </source>
</evidence>
<proteinExistence type="predicted"/>
<dbReference type="InterPro" id="IPR004873">
    <property type="entry name" value="BURP_dom"/>
</dbReference>
<dbReference type="Proteomes" id="UP001652660">
    <property type="component" value="Chromosome 3e"/>
</dbReference>
<dbReference type="GO" id="GO:0048046">
    <property type="term" value="C:apoplast"/>
    <property type="evidence" value="ECO:0007669"/>
    <property type="project" value="UniProtKB-SubCell"/>
</dbReference>
<dbReference type="OrthoDB" id="902148at2759"/>
<reference evidence="10" key="2">
    <citation type="submission" date="2025-08" db="UniProtKB">
        <authorList>
            <consortium name="RefSeq"/>
        </authorList>
    </citation>
    <scope>IDENTIFICATION</scope>
    <source>
        <tissue evidence="10">Leaves</tissue>
    </source>
</reference>
<dbReference type="RefSeq" id="XP_027120612.1">
    <property type="nucleotide sequence ID" value="XM_027264811.1"/>
</dbReference>
<sequence length="340" mass="37594">MSKLSFATVLFVIAFMLPAFITIGKGTPAPSVSFTASNQLKYWSLNVKNNMPPAILSKLSPLNEDDSEFFTSLVSKQSFQSNSKFCSLANLACYSELDSIKPLSRAYGYINDPSFFVQKVDPFSFFRMSVLRQGNRVHLSNLGDQFPQRAFLPSQIASKISLVENNLQKIFPQSFINPNTKGNIETTLLYCNAVALKGEIKSCPKSLEDMIEFSKTTLGTKKLVALTSKSTKGSGEMLTIGNIKQLNAKRVVSCHEVYLPFATYFCHMVSSTQLYAVDVVKPETKVPVNTVLAICHMDTSSWPTNHPAFEILKATPGKGEACHWITKTGLLWVGTGERLV</sequence>
<keyword evidence="5 7" id="KW-0732">Signal</keyword>
<evidence type="ECO:0000256" key="6">
    <source>
        <dbReference type="ARBA" id="ARBA00023180"/>
    </source>
</evidence>
<organism evidence="9 10">
    <name type="scientific">Coffea arabica</name>
    <name type="common">Arabian coffee</name>
    <dbReference type="NCBI Taxonomy" id="13443"/>
    <lineage>
        <taxon>Eukaryota</taxon>
        <taxon>Viridiplantae</taxon>
        <taxon>Streptophyta</taxon>
        <taxon>Embryophyta</taxon>
        <taxon>Tracheophyta</taxon>
        <taxon>Spermatophyta</taxon>
        <taxon>Magnoliopsida</taxon>
        <taxon>eudicotyledons</taxon>
        <taxon>Gunneridae</taxon>
        <taxon>Pentapetalae</taxon>
        <taxon>asterids</taxon>
        <taxon>lamiids</taxon>
        <taxon>Gentianales</taxon>
        <taxon>Rubiaceae</taxon>
        <taxon>Ixoroideae</taxon>
        <taxon>Gardenieae complex</taxon>
        <taxon>Bertiereae - Coffeeae clade</taxon>
        <taxon>Coffeeae</taxon>
        <taxon>Coffea</taxon>
    </lineage>
</organism>
<keyword evidence="9" id="KW-1185">Reference proteome</keyword>
<evidence type="ECO:0000256" key="2">
    <source>
        <dbReference type="ARBA" id="ARBA00004271"/>
    </source>
</evidence>
<keyword evidence="4" id="KW-0052">Apoplast</keyword>
<reference evidence="9" key="1">
    <citation type="journal article" date="2025" name="Foods">
        <title>Unveiling the Microbial Signatures of Arabica Coffee Cherries: Insights into Ripeness Specific Diversity, Functional Traits, and Implications for Quality and Safety.</title>
        <authorList>
            <consortium name="RefSeq"/>
            <person name="Tenea G.N."/>
            <person name="Cifuentes V."/>
            <person name="Reyes P."/>
            <person name="Cevallos-Vallejos M."/>
        </authorList>
    </citation>
    <scope>NUCLEOTIDE SEQUENCE [LARGE SCALE GENOMIC DNA]</scope>
</reference>
<evidence type="ECO:0000256" key="7">
    <source>
        <dbReference type="SAM" id="SignalP"/>
    </source>
</evidence>
<evidence type="ECO:0000256" key="1">
    <source>
        <dbReference type="ARBA" id="ARBA00004191"/>
    </source>
</evidence>
<feature type="chain" id="PRO_5027640114" evidence="7">
    <location>
        <begin position="27"/>
        <end position="340"/>
    </location>
</feature>
<feature type="signal peptide" evidence="7">
    <location>
        <begin position="1"/>
        <end position="26"/>
    </location>
</feature>
<dbReference type="PROSITE" id="PS51277">
    <property type="entry name" value="BURP"/>
    <property type="match status" value="1"/>
</dbReference>
<dbReference type="InterPro" id="IPR051897">
    <property type="entry name" value="PG-associated_BURP"/>
</dbReference>
<evidence type="ECO:0000256" key="5">
    <source>
        <dbReference type="ARBA" id="ARBA00022729"/>
    </source>
</evidence>
<evidence type="ECO:0000256" key="4">
    <source>
        <dbReference type="ARBA" id="ARBA00022523"/>
    </source>
</evidence>
<keyword evidence="6" id="KW-0325">Glycoprotein</keyword>
<evidence type="ECO:0000259" key="8">
    <source>
        <dbReference type="PROSITE" id="PS51277"/>
    </source>
</evidence>
<keyword evidence="3" id="KW-0964">Secreted</keyword>
<dbReference type="AlphaFoldDB" id="A0A6P6X442"/>
<name>A0A6P6X442_COFAR</name>
<keyword evidence="3" id="KW-0134">Cell wall</keyword>
<dbReference type="SMART" id="SM01045">
    <property type="entry name" value="BURP"/>
    <property type="match status" value="1"/>
</dbReference>
<protein>
    <submittedName>
        <fullName evidence="10">BURP domain-containing protein 16-like</fullName>
    </submittedName>
</protein>
<accession>A0A6P6X442</accession>
<dbReference type="PANTHER" id="PTHR31458">
    <property type="entry name" value="POLYGALACTURONASE 1 BETA-LIKE PROTEIN 2"/>
    <property type="match status" value="1"/>
</dbReference>
<dbReference type="PANTHER" id="PTHR31458:SF16">
    <property type="entry name" value="BURP DOMAIN-CONTAINING PROTEIN"/>
    <property type="match status" value="1"/>
</dbReference>
<gene>
    <name evidence="10" type="primary">LOC113737610</name>
</gene>
<dbReference type="GeneID" id="113737610"/>
<comment type="subcellular location">
    <subcellularLocation>
        <location evidence="1">Secreted</location>
        <location evidence="1">Cell wall</location>
    </subcellularLocation>
    <subcellularLocation>
        <location evidence="2">Secreted</location>
        <location evidence="2">Extracellular space</location>
        <location evidence="2">Apoplast</location>
    </subcellularLocation>
</comment>
<feature type="domain" description="BURP" evidence="8">
    <location>
        <begin position="125"/>
        <end position="335"/>
    </location>
</feature>
<evidence type="ECO:0000256" key="3">
    <source>
        <dbReference type="ARBA" id="ARBA00022512"/>
    </source>
</evidence>
<evidence type="ECO:0000313" key="9">
    <source>
        <dbReference type="Proteomes" id="UP001652660"/>
    </source>
</evidence>